<dbReference type="Pfam" id="PF14338">
    <property type="entry name" value="Mrr_N"/>
    <property type="match status" value="1"/>
</dbReference>
<evidence type="ECO:0000313" key="3">
    <source>
        <dbReference type="EMBL" id="KAA9041546.1"/>
    </source>
</evidence>
<reference evidence="3 4" key="1">
    <citation type="submission" date="2019-09" db="EMBL/GenBank/DDBJ databases">
        <title>Draft genome sequence of Ginsengibacter sp. BR5-29.</title>
        <authorList>
            <person name="Im W.-T."/>
        </authorList>
    </citation>
    <scope>NUCLEOTIDE SEQUENCE [LARGE SCALE GENOMIC DNA]</scope>
    <source>
        <strain evidence="3 4">BR5-29</strain>
    </source>
</reference>
<sequence length="307" mass="34693">MIPDYQTLMLPLLKLTADGKEYRVNDLIEILANKFNLTDEEKAELLPSGQSFLFNNRVGWARTYLKKSGLIDAPKRGTIIITPRGKQVLDENPNEIDVKFLRRFSEFTEFINTKKEDSHEISFSSSQPAIDDLFKETPEEQIEVGYRKIRNGLEQEILSKLKSVHPSFFEKIVVELLVKMGYGGSIQDAGKAIGKSGDEGIDGIIKEDKLGLDVIYVQAKRWEGIVGRPELHKFVGALAGQGAKKGIFITTSSFTKEAKDYTPKNETKIVLIDGEKLAQYMIDYNLGVSIQNIYEIKKIDLDYFGEE</sequence>
<dbReference type="InterPro" id="IPR011856">
    <property type="entry name" value="tRNA_endonuc-like_dom_sf"/>
</dbReference>
<evidence type="ECO:0000313" key="4">
    <source>
        <dbReference type="Proteomes" id="UP000326903"/>
    </source>
</evidence>
<organism evidence="3 4">
    <name type="scientific">Ginsengibacter hankyongi</name>
    <dbReference type="NCBI Taxonomy" id="2607284"/>
    <lineage>
        <taxon>Bacteria</taxon>
        <taxon>Pseudomonadati</taxon>
        <taxon>Bacteroidota</taxon>
        <taxon>Chitinophagia</taxon>
        <taxon>Chitinophagales</taxon>
        <taxon>Chitinophagaceae</taxon>
        <taxon>Ginsengibacter</taxon>
    </lineage>
</organism>
<dbReference type="PANTHER" id="PTHR30015">
    <property type="entry name" value="MRR RESTRICTION SYSTEM PROTEIN"/>
    <property type="match status" value="1"/>
</dbReference>
<dbReference type="AlphaFoldDB" id="A0A5J5IKJ8"/>
<dbReference type="PANTHER" id="PTHR30015:SF7">
    <property type="entry name" value="TYPE IV METHYL-DIRECTED RESTRICTION ENZYME ECOKMRR"/>
    <property type="match status" value="1"/>
</dbReference>
<keyword evidence="4" id="KW-1185">Reference proteome</keyword>
<dbReference type="RefSeq" id="WP_150413666.1">
    <property type="nucleotide sequence ID" value="NZ_VYQF01000001.1"/>
</dbReference>
<dbReference type="Gene3D" id="3.40.1350.10">
    <property type="match status" value="1"/>
</dbReference>
<dbReference type="InterPro" id="IPR052906">
    <property type="entry name" value="Type_IV_Methyl-Rstrct_Enzyme"/>
</dbReference>
<gene>
    <name evidence="3" type="ORF">FW778_05860</name>
</gene>
<keyword evidence="3" id="KW-0378">Hydrolase</keyword>
<feature type="domain" description="Restriction endonuclease type IV Mrr" evidence="1">
    <location>
        <begin position="162"/>
        <end position="281"/>
    </location>
</feature>
<dbReference type="Pfam" id="PF04471">
    <property type="entry name" value="Mrr_cat"/>
    <property type="match status" value="1"/>
</dbReference>
<dbReference type="SUPFAM" id="SSF52980">
    <property type="entry name" value="Restriction endonuclease-like"/>
    <property type="match status" value="1"/>
</dbReference>
<protein>
    <submittedName>
        <fullName evidence="3">Restriction endonuclease</fullName>
    </submittedName>
</protein>
<dbReference type="InterPro" id="IPR011335">
    <property type="entry name" value="Restrct_endonuc-II-like"/>
</dbReference>
<dbReference type="EMBL" id="VYQF01000001">
    <property type="protein sequence ID" value="KAA9041546.1"/>
    <property type="molecule type" value="Genomic_DNA"/>
</dbReference>
<feature type="domain" description="Restriction system protein Mrr-like N-terminal" evidence="2">
    <location>
        <begin position="5"/>
        <end position="90"/>
    </location>
</feature>
<dbReference type="InterPro" id="IPR025745">
    <property type="entry name" value="Mrr-like_N_dom"/>
</dbReference>
<evidence type="ECO:0000259" key="1">
    <source>
        <dbReference type="Pfam" id="PF04471"/>
    </source>
</evidence>
<dbReference type="GO" id="GO:0009307">
    <property type="term" value="P:DNA restriction-modification system"/>
    <property type="evidence" value="ECO:0007669"/>
    <property type="project" value="InterPro"/>
</dbReference>
<dbReference type="GO" id="GO:0003677">
    <property type="term" value="F:DNA binding"/>
    <property type="evidence" value="ECO:0007669"/>
    <property type="project" value="InterPro"/>
</dbReference>
<dbReference type="GO" id="GO:0015666">
    <property type="term" value="F:restriction endodeoxyribonuclease activity"/>
    <property type="evidence" value="ECO:0007669"/>
    <property type="project" value="TreeGrafter"/>
</dbReference>
<name>A0A5J5IKJ8_9BACT</name>
<accession>A0A5J5IKJ8</accession>
<evidence type="ECO:0000259" key="2">
    <source>
        <dbReference type="Pfam" id="PF14338"/>
    </source>
</evidence>
<dbReference type="Proteomes" id="UP000326903">
    <property type="component" value="Unassembled WGS sequence"/>
</dbReference>
<dbReference type="InterPro" id="IPR007560">
    <property type="entry name" value="Restrct_endonuc_IV_Mrr"/>
</dbReference>
<keyword evidence="3" id="KW-0540">Nuclease</keyword>
<keyword evidence="3" id="KW-0255">Endonuclease</keyword>
<proteinExistence type="predicted"/>
<comment type="caution">
    <text evidence="3">The sequence shown here is derived from an EMBL/GenBank/DDBJ whole genome shotgun (WGS) entry which is preliminary data.</text>
</comment>